<feature type="compositionally biased region" description="Polar residues" evidence="1">
    <location>
        <begin position="283"/>
        <end position="292"/>
    </location>
</feature>
<evidence type="ECO:0000313" key="3">
    <source>
        <dbReference type="EMBL" id="TKW67420.1"/>
    </source>
</evidence>
<keyword evidence="2" id="KW-0812">Transmembrane</keyword>
<dbReference type="AlphaFoldDB" id="A0A533IBG9"/>
<dbReference type="Gene3D" id="1.10.150.20">
    <property type="entry name" value="5' to 3' exonuclease, C-terminal subdomain"/>
    <property type="match status" value="1"/>
</dbReference>
<feature type="compositionally biased region" description="Acidic residues" evidence="1">
    <location>
        <begin position="132"/>
        <end position="144"/>
    </location>
</feature>
<name>A0A533IBG9_PARDE</name>
<evidence type="ECO:0000313" key="4">
    <source>
        <dbReference type="Proteomes" id="UP000315344"/>
    </source>
</evidence>
<sequence length="377" mass="39914">MFKNECSRNCWLAAAVVGLAVWLFNATLVGGFVLGLIAFVLLGSALIWLVCNGRGGATEDAAVMAGDGTAQASVGDGVLHRAEQAVVDASNAFATGTAAAVAKGREAWQDMRDDAKTPDRDDDSRKDRHDDDDHDDDDDDDDDESILERAEERLEKAGEAVKDAMGALAARGKEAISSLKSRSEAEDQPTAEAPPAALSESVSPSGQSAVPTDPAEAEHRAEPSGSGVAKSEVSQSAPVAEPSPARDEVEALTEMPEDVPSKSEIEQVKAESPTPRTEAEKPQATQPATGMSRTDEADDLKEIKGIGPALEATLHENDVTSFAQIAAWSETDIDHYAELIGRMGGRIRSDDWVAQAKVLAKGGETEFSRRVDKGEVY</sequence>
<keyword evidence="2" id="KW-1133">Transmembrane helix</keyword>
<dbReference type="EMBL" id="VAFL01000004">
    <property type="protein sequence ID" value="TKW67420.1"/>
    <property type="molecule type" value="Genomic_DNA"/>
</dbReference>
<proteinExistence type="predicted"/>
<comment type="caution">
    <text evidence="3">The sequence shown here is derived from an EMBL/GenBank/DDBJ whole genome shotgun (WGS) entry which is preliminary data.</text>
</comment>
<protein>
    <submittedName>
        <fullName evidence="3">Uncharacterized protein</fullName>
    </submittedName>
</protein>
<feature type="compositionally biased region" description="Basic and acidic residues" evidence="1">
    <location>
        <begin position="259"/>
        <end position="269"/>
    </location>
</feature>
<feature type="transmembrane region" description="Helical" evidence="2">
    <location>
        <begin position="32"/>
        <end position="51"/>
    </location>
</feature>
<keyword evidence="2" id="KW-0472">Membrane</keyword>
<feature type="transmembrane region" description="Helical" evidence="2">
    <location>
        <begin position="9"/>
        <end position="26"/>
    </location>
</feature>
<evidence type="ECO:0000256" key="1">
    <source>
        <dbReference type="SAM" id="MobiDB-lite"/>
    </source>
</evidence>
<feature type="region of interest" description="Disordered" evidence="1">
    <location>
        <begin position="170"/>
        <end position="297"/>
    </location>
</feature>
<feature type="region of interest" description="Disordered" evidence="1">
    <location>
        <begin position="104"/>
        <end position="144"/>
    </location>
</feature>
<gene>
    <name evidence="3" type="ORF">DI616_07180</name>
</gene>
<accession>A0A533IBG9</accession>
<reference evidence="3 4" key="1">
    <citation type="journal article" date="2017" name="Nat. Commun.">
        <title>In situ click chemistry generation of cyclooxygenase-2 inhibitors.</title>
        <authorList>
            <person name="Bhardwaj A."/>
            <person name="Kaur J."/>
            <person name="Wuest M."/>
            <person name="Wuest F."/>
        </authorList>
    </citation>
    <scope>NUCLEOTIDE SEQUENCE [LARGE SCALE GENOMIC DNA]</scope>
    <source>
        <strain evidence="3">S2_012_000_R3_94</strain>
    </source>
</reference>
<feature type="compositionally biased region" description="Basic and acidic residues" evidence="1">
    <location>
        <begin position="104"/>
        <end position="131"/>
    </location>
</feature>
<organism evidence="3 4">
    <name type="scientific">Paracoccus denitrificans</name>
    <dbReference type="NCBI Taxonomy" id="266"/>
    <lineage>
        <taxon>Bacteria</taxon>
        <taxon>Pseudomonadati</taxon>
        <taxon>Pseudomonadota</taxon>
        <taxon>Alphaproteobacteria</taxon>
        <taxon>Rhodobacterales</taxon>
        <taxon>Paracoccaceae</taxon>
        <taxon>Paracoccus</taxon>
    </lineage>
</organism>
<feature type="compositionally biased region" description="Polar residues" evidence="1">
    <location>
        <begin position="200"/>
        <end position="210"/>
    </location>
</feature>
<dbReference type="Proteomes" id="UP000315344">
    <property type="component" value="Unassembled WGS sequence"/>
</dbReference>
<evidence type="ECO:0000256" key="2">
    <source>
        <dbReference type="SAM" id="Phobius"/>
    </source>
</evidence>